<dbReference type="Proteomes" id="UP000185657">
    <property type="component" value="Unassembled WGS sequence"/>
</dbReference>
<gene>
    <name evidence="3" type="ORF">LPB072_21635</name>
    <name evidence="4" type="ORF">LPB72_21020</name>
</gene>
<dbReference type="EMBL" id="LVWD01000042">
    <property type="protein sequence ID" value="OAD39476.1"/>
    <property type="molecule type" value="Genomic_DNA"/>
</dbReference>
<dbReference type="SUPFAM" id="SSF55021">
    <property type="entry name" value="ACT-like"/>
    <property type="match status" value="2"/>
</dbReference>
<organism evidence="3 6">
    <name type="scientific">Hydrogenophaga crassostreae</name>
    <dbReference type="NCBI Taxonomy" id="1763535"/>
    <lineage>
        <taxon>Bacteria</taxon>
        <taxon>Pseudomonadati</taxon>
        <taxon>Pseudomonadota</taxon>
        <taxon>Betaproteobacteria</taxon>
        <taxon>Burkholderiales</taxon>
        <taxon>Comamonadaceae</taxon>
        <taxon>Hydrogenophaga</taxon>
    </lineage>
</organism>
<dbReference type="RefSeq" id="WP_066095956.1">
    <property type="nucleotide sequence ID" value="NZ_CP017476.1"/>
</dbReference>
<feature type="domain" description="DUF2241" evidence="1">
    <location>
        <begin position="5"/>
        <end position="68"/>
    </location>
</feature>
<dbReference type="Pfam" id="PF13840">
    <property type="entry name" value="ACT_7"/>
    <property type="match status" value="1"/>
</dbReference>
<evidence type="ECO:0000259" key="2">
    <source>
        <dbReference type="Pfam" id="PF13840"/>
    </source>
</evidence>
<dbReference type="Proteomes" id="UP000185680">
    <property type="component" value="Chromosome"/>
</dbReference>
<evidence type="ECO:0000313" key="4">
    <source>
        <dbReference type="EMBL" id="OAD39476.1"/>
    </source>
</evidence>
<dbReference type="GO" id="GO:0016740">
    <property type="term" value="F:transferase activity"/>
    <property type="evidence" value="ECO:0007669"/>
    <property type="project" value="UniProtKB-KW"/>
</dbReference>
<evidence type="ECO:0000313" key="3">
    <source>
        <dbReference type="EMBL" id="AOW15023.1"/>
    </source>
</evidence>
<protein>
    <submittedName>
        <fullName evidence="3">Acetyltransferase</fullName>
    </submittedName>
</protein>
<dbReference type="EMBL" id="CP017476">
    <property type="protein sequence ID" value="AOW15023.1"/>
    <property type="molecule type" value="Genomic_DNA"/>
</dbReference>
<dbReference type="Gene3D" id="3.30.2130.10">
    <property type="entry name" value="VC0802-like"/>
    <property type="match status" value="1"/>
</dbReference>
<dbReference type="InterPro" id="IPR045865">
    <property type="entry name" value="ACT-like_dom_sf"/>
</dbReference>
<dbReference type="Pfam" id="PF10000">
    <property type="entry name" value="ACT_3"/>
    <property type="match status" value="1"/>
</dbReference>
<evidence type="ECO:0000313" key="5">
    <source>
        <dbReference type="Proteomes" id="UP000185657"/>
    </source>
</evidence>
<feature type="domain" description="CASTOR ACT" evidence="2">
    <location>
        <begin position="71"/>
        <end position="127"/>
    </location>
</feature>
<proteinExistence type="predicted"/>
<reference evidence="4 5" key="1">
    <citation type="submission" date="2016-02" db="EMBL/GenBank/DDBJ databases">
        <title>Draft genome sequence of Hydrogenophaga sp. LPB0072.</title>
        <authorList>
            <person name="Shin S.-K."/>
            <person name="Yi H."/>
        </authorList>
    </citation>
    <scope>NUCLEOTIDE SEQUENCE [LARGE SCALE GENOMIC DNA]</scope>
    <source>
        <strain evidence="4 5">LPB0072</strain>
    </source>
</reference>
<dbReference type="InterPro" id="IPR027795">
    <property type="entry name" value="CASTOR_ACT_dom"/>
</dbReference>
<dbReference type="OrthoDB" id="517867at2"/>
<dbReference type="KEGG" id="hyl:LPB072_21635"/>
<evidence type="ECO:0000313" key="6">
    <source>
        <dbReference type="Proteomes" id="UP000185680"/>
    </source>
</evidence>
<dbReference type="InterPro" id="IPR018717">
    <property type="entry name" value="DUF2241"/>
</dbReference>
<keyword evidence="3" id="KW-0808">Transferase</keyword>
<accession>A0A167GI42</accession>
<reference evidence="3 6" key="2">
    <citation type="submission" date="2016-10" db="EMBL/GenBank/DDBJ databases">
        <title>Hydorgenophaga sp. LPB0072 isolated from gastropod.</title>
        <authorList>
            <person name="Kim E."/>
            <person name="Yi H."/>
        </authorList>
    </citation>
    <scope>NUCLEOTIDE SEQUENCE [LARGE SCALE GENOMIC DNA]</scope>
    <source>
        <strain evidence="3 6">LPB0072</strain>
    </source>
</reference>
<keyword evidence="5" id="KW-1185">Reference proteome</keyword>
<evidence type="ECO:0000259" key="1">
    <source>
        <dbReference type="Pfam" id="PF10000"/>
    </source>
</evidence>
<name>A0A167GI42_9BURK</name>
<dbReference type="AlphaFoldDB" id="A0A167GI42"/>
<dbReference type="STRING" id="1763535.LPB072_21635"/>
<dbReference type="PANTHER" id="PTHR39199:SF1">
    <property type="entry name" value="BLR5128 PROTEIN"/>
    <property type="match status" value="1"/>
</dbReference>
<dbReference type="PANTHER" id="PTHR39199">
    <property type="entry name" value="BLR5128 PROTEIN"/>
    <property type="match status" value="1"/>
</dbReference>
<sequence>MTQPISSLALLLQHMTPVLNAGEYVFATVDSAVQLDLRQVIACMREPEGLSVVLEVAGAERLGFATDVRFAWITLLVHSDLQAVGLTAAFASALGREGISCNVVAGHLHDHIFVPSGQAEAAMAALRALQQGAQAAR</sequence>